<name>A0A9Q3GB14_9BASI</name>
<evidence type="ECO:0000256" key="7">
    <source>
        <dbReference type="ARBA" id="ARBA00023180"/>
    </source>
</evidence>
<dbReference type="EC" id="3.2.1.21" evidence="4 11"/>
<dbReference type="InterPro" id="IPR017853">
    <property type="entry name" value="GH"/>
</dbReference>
<feature type="domain" description="Fibronectin type III-like" evidence="13">
    <location>
        <begin position="730"/>
        <end position="799"/>
    </location>
</feature>
<evidence type="ECO:0000256" key="6">
    <source>
        <dbReference type="ARBA" id="ARBA00023001"/>
    </source>
</evidence>
<keyword evidence="12" id="KW-0732">Signal</keyword>
<keyword evidence="8 11" id="KW-0119">Carbohydrate metabolism</keyword>
<dbReference type="Gene3D" id="3.40.50.1700">
    <property type="entry name" value="Glycoside hydrolase family 3 C-terminal domain"/>
    <property type="match status" value="1"/>
</dbReference>
<comment type="caution">
    <text evidence="14">The sequence shown here is derived from an EMBL/GenBank/DDBJ whole genome shotgun (WGS) entry which is preliminary data.</text>
</comment>
<keyword evidence="5 11" id="KW-0378">Hydrolase</keyword>
<keyword evidence="15" id="KW-1185">Reference proteome</keyword>
<dbReference type="OrthoDB" id="416222at2759"/>
<dbReference type="Proteomes" id="UP000765509">
    <property type="component" value="Unassembled WGS sequence"/>
</dbReference>
<evidence type="ECO:0000256" key="3">
    <source>
        <dbReference type="ARBA" id="ARBA00005336"/>
    </source>
</evidence>
<dbReference type="SUPFAM" id="SSF52279">
    <property type="entry name" value="Beta-D-glucan exohydrolase, C-terminal domain"/>
    <property type="match status" value="1"/>
</dbReference>
<evidence type="ECO:0000256" key="1">
    <source>
        <dbReference type="ARBA" id="ARBA00000448"/>
    </source>
</evidence>
<proteinExistence type="inferred from homology"/>
<dbReference type="FunFam" id="3.40.50.1700:FF:000003">
    <property type="entry name" value="Probable beta-glucosidase"/>
    <property type="match status" value="1"/>
</dbReference>
<accession>A0A9Q3GB14</accession>
<feature type="chain" id="PRO_5040358795" description="beta-glucosidase" evidence="12">
    <location>
        <begin position="20"/>
        <end position="812"/>
    </location>
</feature>
<dbReference type="Gene3D" id="3.20.20.300">
    <property type="entry name" value="Glycoside hydrolase, family 3, N-terminal domain"/>
    <property type="match status" value="1"/>
</dbReference>
<evidence type="ECO:0000313" key="14">
    <source>
        <dbReference type="EMBL" id="MBW0460913.1"/>
    </source>
</evidence>
<dbReference type="InterPro" id="IPR002772">
    <property type="entry name" value="Glyco_hydro_3_C"/>
</dbReference>
<evidence type="ECO:0000256" key="8">
    <source>
        <dbReference type="ARBA" id="ARBA00023277"/>
    </source>
</evidence>
<comment type="similarity">
    <text evidence="3 11">Belongs to the glycosyl hydrolase 3 family.</text>
</comment>
<evidence type="ECO:0000259" key="13">
    <source>
        <dbReference type="SMART" id="SM01217"/>
    </source>
</evidence>
<evidence type="ECO:0000256" key="9">
    <source>
        <dbReference type="ARBA" id="ARBA00023295"/>
    </source>
</evidence>
<evidence type="ECO:0000313" key="15">
    <source>
        <dbReference type="Proteomes" id="UP000765509"/>
    </source>
</evidence>
<reference evidence="14" key="1">
    <citation type="submission" date="2021-03" db="EMBL/GenBank/DDBJ databases">
        <title>Draft genome sequence of rust myrtle Austropuccinia psidii MF-1, a brazilian biotype.</title>
        <authorList>
            <person name="Quecine M.C."/>
            <person name="Pachon D.M.R."/>
            <person name="Bonatelli M.L."/>
            <person name="Correr F.H."/>
            <person name="Franceschini L.M."/>
            <person name="Leite T.F."/>
            <person name="Margarido G.R.A."/>
            <person name="Almeida C.A."/>
            <person name="Ferrarezi J.A."/>
            <person name="Labate C.A."/>
        </authorList>
    </citation>
    <scope>NUCLEOTIDE SEQUENCE</scope>
    <source>
        <strain evidence="14">MF-1</strain>
    </source>
</reference>
<evidence type="ECO:0000256" key="10">
    <source>
        <dbReference type="ARBA" id="ARBA00023326"/>
    </source>
</evidence>
<keyword evidence="6" id="KW-0136">Cellulose degradation</keyword>
<evidence type="ECO:0000256" key="4">
    <source>
        <dbReference type="ARBA" id="ARBA00012744"/>
    </source>
</evidence>
<keyword evidence="9 11" id="KW-0326">Glycosidase</keyword>
<dbReference type="GO" id="GO:0030245">
    <property type="term" value="P:cellulose catabolic process"/>
    <property type="evidence" value="ECO:0007669"/>
    <property type="project" value="UniProtKB-KW"/>
</dbReference>
<evidence type="ECO:0000256" key="5">
    <source>
        <dbReference type="ARBA" id="ARBA00022801"/>
    </source>
</evidence>
<dbReference type="InterPro" id="IPR019800">
    <property type="entry name" value="Glyco_hydro_3_AS"/>
</dbReference>
<dbReference type="AlphaFoldDB" id="A0A9Q3GB14"/>
<dbReference type="InterPro" id="IPR036962">
    <property type="entry name" value="Glyco_hydro_3_N_sf"/>
</dbReference>
<dbReference type="Pfam" id="PF00933">
    <property type="entry name" value="Glyco_hydro_3"/>
    <property type="match status" value="1"/>
</dbReference>
<comment type="pathway">
    <text evidence="2 11">Glycan metabolism; cellulose degradation.</text>
</comment>
<evidence type="ECO:0000256" key="12">
    <source>
        <dbReference type="SAM" id="SignalP"/>
    </source>
</evidence>
<keyword evidence="7" id="KW-0325">Glycoprotein</keyword>
<dbReference type="InterPro" id="IPR001764">
    <property type="entry name" value="Glyco_hydro_3_N"/>
</dbReference>
<dbReference type="InterPro" id="IPR036881">
    <property type="entry name" value="Glyco_hydro_3_C_sf"/>
</dbReference>
<dbReference type="PANTHER" id="PTHR42715">
    <property type="entry name" value="BETA-GLUCOSIDASE"/>
    <property type="match status" value="1"/>
</dbReference>
<dbReference type="GO" id="GO:0008422">
    <property type="term" value="F:beta-glucosidase activity"/>
    <property type="evidence" value="ECO:0007669"/>
    <property type="project" value="UniProtKB-EC"/>
</dbReference>
<organism evidence="14 15">
    <name type="scientific">Austropuccinia psidii MF-1</name>
    <dbReference type="NCBI Taxonomy" id="1389203"/>
    <lineage>
        <taxon>Eukaryota</taxon>
        <taxon>Fungi</taxon>
        <taxon>Dikarya</taxon>
        <taxon>Basidiomycota</taxon>
        <taxon>Pucciniomycotina</taxon>
        <taxon>Pucciniomycetes</taxon>
        <taxon>Pucciniales</taxon>
        <taxon>Sphaerophragmiaceae</taxon>
        <taxon>Austropuccinia</taxon>
    </lineage>
</organism>
<dbReference type="FunFam" id="3.20.20.300:FF:000002">
    <property type="entry name" value="Probable beta-glucosidase"/>
    <property type="match status" value="1"/>
</dbReference>
<dbReference type="PROSITE" id="PS00775">
    <property type="entry name" value="GLYCOSYL_HYDROL_F3"/>
    <property type="match status" value="1"/>
</dbReference>
<dbReference type="InterPro" id="IPR050288">
    <property type="entry name" value="Cellulose_deg_GH3"/>
</dbReference>
<dbReference type="PRINTS" id="PR00133">
    <property type="entry name" value="GLHYDRLASE3"/>
</dbReference>
<evidence type="ECO:0000256" key="11">
    <source>
        <dbReference type="RuleBase" id="RU361161"/>
    </source>
</evidence>
<dbReference type="InterPro" id="IPR013783">
    <property type="entry name" value="Ig-like_fold"/>
</dbReference>
<evidence type="ECO:0000256" key="2">
    <source>
        <dbReference type="ARBA" id="ARBA00004987"/>
    </source>
</evidence>
<comment type="catalytic activity">
    <reaction evidence="1 11">
        <text>Hydrolysis of terminal, non-reducing beta-D-glucosyl residues with release of beta-D-glucose.</text>
        <dbReference type="EC" id="3.2.1.21"/>
    </reaction>
</comment>
<protein>
    <recommendedName>
        <fullName evidence="4 11">beta-glucosidase</fullName>
        <ecNumber evidence="4 11">3.2.1.21</ecNumber>
    </recommendedName>
</protein>
<dbReference type="SUPFAM" id="SSF51445">
    <property type="entry name" value="(Trans)glycosidases"/>
    <property type="match status" value="1"/>
</dbReference>
<dbReference type="Gene3D" id="2.60.40.10">
    <property type="entry name" value="Immunoglobulins"/>
    <property type="match status" value="1"/>
</dbReference>
<keyword evidence="10 11" id="KW-0624">Polysaccharide degradation</keyword>
<dbReference type="Pfam" id="PF01915">
    <property type="entry name" value="Glyco_hydro_3_C"/>
    <property type="match status" value="1"/>
</dbReference>
<dbReference type="SMART" id="SM01217">
    <property type="entry name" value="Fn3_like"/>
    <property type="match status" value="1"/>
</dbReference>
<dbReference type="EMBL" id="AVOT02000075">
    <property type="protein sequence ID" value="MBW0460913.1"/>
    <property type="molecule type" value="Genomic_DNA"/>
</dbReference>
<sequence>MKALLALVLVIKSPSFTIQFNPFTHHITAPPSPLLPTFPSISSFGFNFTVVAPPPGYEAWTSPVILPSPIQGGHSAWSGVLARARYFVSQLTIEEKVNLTTGAGIQGRCVGETGTVPRLGFDQPICLQDGPVGVRLTDRNSVFPAGINAASTFDKKLIYARARAMGLEFRNKGVNVALAPMTNLMRTPTGGRAWEGCGADPYLCGVTTAQSVLGIQSAQVSACIKHYIGNEQEHYRGGSGSITSSSNMDDRTLYQIYDWPFAEGIAAGSDYLMCSYNRINQTYACENSKLLNGLVKGQHGFQGVVVTDWAAAASGVRTALAGADMNMPSFIAYGMPSESNPSVATHSYWGANLVEAIKNGSVPLERIDDMVTRIISTYYKQGQDKPDYPKLNFVTIGQGTAEERETLDEHINVQADHYNLIREIGAASTIILKNVNNALPLKPPKEIDSIVVIGSDAGDNPQGPNSCTDRACNNGTLAVGWGSGSAEFSHLIAPSTAIQNYVMERNPTITYQAIFDDFAYSKIGNASAHADVALVHVNSNSGEGYLTVDGNMGDRNNISLWNAGHEMILKAAEVCRNVIVIIHAVGPVEMECWINHPNVTGVLFAGLPGQETGNSEVDVLWGKVNPSGRLPFTIAKSRTDYPADVLYNSTMAVPQVTYSEKSEIDYRHFDAKSITPRFEFGFGLSYTNFKYHSLAIYSSVRSQNSWENLLERVVKVRFQLTNIGSRPGHEVAQLYLGFPNHVKEPPKVLRGFERVFLDVQQTSRVVLHLRRKDISYWDVVSQSWRIPHGEFKIMIGASSRHILLEEVLNMDV</sequence>
<feature type="signal peptide" evidence="12">
    <location>
        <begin position="1"/>
        <end position="19"/>
    </location>
</feature>
<dbReference type="PANTHER" id="PTHR42715:SF2">
    <property type="entry name" value="BETA-GLUCOSIDASE F-RELATED"/>
    <property type="match status" value="1"/>
</dbReference>
<dbReference type="Pfam" id="PF14310">
    <property type="entry name" value="Fn3-like"/>
    <property type="match status" value="1"/>
</dbReference>
<gene>
    <name evidence="14" type="ORF">O181_000628</name>
</gene>
<dbReference type="InterPro" id="IPR026891">
    <property type="entry name" value="Fn3-like"/>
</dbReference>